<comment type="caution">
    <text evidence="1">The sequence shown here is derived from an EMBL/GenBank/DDBJ whole genome shotgun (WGS) entry which is preliminary data.</text>
</comment>
<dbReference type="EMBL" id="QTSX02003829">
    <property type="protein sequence ID" value="KAJ9067918.1"/>
    <property type="molecule type" value="Genomic_DNA"/>
</dbReference>
<keyword evidence="1" id="KW-0378">Hydrolase</keyword>
<evidence type="ECO:0000313" key="2">
    <source>
        <dbReference type="Proteomes" id="UP001165960"/>
    </source>
</evidence>
<dbReference type="EC" id="3.5.1.98" evidence="1"/>
<gene>
    <name evidence="1" type="primary">HOS2_2</name>
    <name evidence="1" type="ORF">DSO57_1034098</name>
</gene>
<name>A0ACC2T032_9FUNG</name>
<sequence>MSKRRVSYYFEPEGSSHFFSAHHPMEPQRVNMTHELVQNYGLFNKMEILRFDKATEDELKAIHLSDYIDHLIRVAPGNVSAYNSRRQAYDANEDCPMFRGVYDYTASSVGGSLGNRIL</sequence>
<protein>
    <submittedName>
        <fullName evidence="1">Histone deacetylase</fullName>
        <ecNumber evidence="1">3.5.1.98</ecNumber>
    </submittedName>
</protein>
<accession>A0ACC2T032</accession>
<evidence type="ECO:0000313" key="1">
    <source>
        <dbReference type="EMBL" id="KAJ9067918.1"/>
    </source>
</evidence>
<proteinExistence type="predicted"/>
<keyword evidence="2" id="KW-1185">Reference proteome</keyword>
<reference evidence="1" key="1">
    <citation type="submission" date="2022-04" db="EMBL/GenBank/DDBJ databases">
        <title>Genome of the entomopathogenic fungus Entomophthora muscae.</title>
        <authorList>
            <person name="Elya C."/>
            <person name="Lovett B.R."/>
            <person name="Lee E."/>
            <person name="Macias A.M."/>
            <person name="Hajek A.E."/>
            <person name="De Bivort B.L."/>
            <person name="Kasson M.T."/>
            <person name="De Fine Licht H.H."/>
            <person name="Stajich J.E."/>
        </authorList>
    </citation>
    <scope>NUCLEOTIDE SEQUENCE</scope>
    <source>
        <strain evidence="1">Berkeley</strain>
    </source>
</reference>
<dbReference type="Proteomes" id="UP001165960">
    <property type="component" value="Unassembled WGS sequence"/>
</dbReference>
<organism evidence="1 2">
    <name type="scientific">Entomophthora muscae</name>
    <dbReference type="NCBI Taxonomy" id="34485"/>
    <lineage>
        <taxon>Eukaryota</taxon>
        <taxon>Fungi</taxon>
        <taxon>Fungi incertae sedis</taxon>
        <taxon>Zoopagomycota</taxon>
        <taxon>Entomophthoromycotina</taxon>
        <taxon>Entomophthoromycetes</taxon>
        <taxon>Entomophthorales</taxon>
        <taxon>Entomophthoraceae</taxon>
        <taxon>Entomophthora</taxon>
    </lineage>
</organism>